<keyword evidence="1" id="KW-0812">Transmembrane</keyword>
<dbReference type="RefSeq" id="WP_126562237.1">
    <property type="nucleotide sequence ID" value="NZ_RYDJ01000011.1"/>
</dbReference>
<dbReference type="Proteomes" id="UP000280825">
    <property type="component" value="Unassembled WGS sequence"/>
</dbReference>
<comment type="caution">
    <text evidence="3">The sequence shown here is derived from an EMBL/GenBank/DDBJ whole genome shotgun (WGS) entry which is preliminary data.</text>
</comment>
<evidence type="ECO:0000313" key="3">
    <source>
        <dbReference type="EMBL" id="RTZ03870.1"/>
    </source>
</evidence>
<evidence type="ECO:0000313" key="4">
    <source>
        <dbReference type="Proteomes" id="UP000280825"/>
    </source>
</evidence>
<dbReference type="InterPro" id="IPR043831">
    <property type="entry name" value="DUF5808"/>
</dbReference>
<evidence type="ECO:0000256" key="1">
    <source>
        <dbReference type="SAM" id="Phobius"/>
    </source>
</evidence>
<organism evidence="3 4">
    <name type="scientific">Flavobacterium bomense</name>
    <dbReference type="NCBI Taxonomy" id="2497483"/>
    <lineage>
        <taxon>Bacteria</taxon>
        <taxon>Pseudomonadati</taxon>
        <taxon>Bacteroidota</taxon>
        <taxon>Flavobacteriia</taxon>
        <taxon>Flavobacteriales</taxon>
        <taxon>Flavobacteriaceae</taxon>
        <taxon>Flavobacterium</taxon>
    </lineage>
</organism>
<sequence length="76" mass="8856">MVDQDNPSQETLEKWSKDPDNWIWGVFYYNKGDKRILPPKKNAWMGNTINFANPKSVLFLIGALLFFAFVTFSILK</sequence>
<accession>A0A3S0PHU6</accession>
<dbReference type="EMBL" id="RYDJ01000011">
    <property type="protein sequence ID" value="RTZ03870.1"/>
    <property type="molecule type" value="Genomic_DNA"/>
</dbReference>
<feature type="transmembrane region" description="Helical" evidence="1">
    <location>
        <begin position="57"/>
        <end position="75"/>
    </location>
</feature>
<name>A0A3S0PHU6_9FLAO</name>
<reference evidence="3 4" key="1">
    <citation type="submission" date="2018-12" db="EMBL/GenBank/DDBJ databases">
        <title>Flavobacterium sp. nov., isolated from glacier ice.</title>
        <authorList>
            <person name="Liu Q."/>
            <person name="Xin Y.-H."/>
        </authorList>
    </citation>
    <scope>NUCLEOTIDE SEQUENCE [LARGE SCALE GENOMIC DNA]</scope>
    <source>
        <strain evidence="3 4">RB1N8</strain>
    </source>
</reference>
<keyword evidence="1" id="KW-0472">Membrane</keyword>
<feature type="domain" description="DUF5808" evidence="2">
    <location>
        <begin position="33"/>
        <end position="56"/>
    </location>
</feature>
<dbReference type="AlphaFoldDB" id="A0A3S0PHU6"/>
<keyword evidence="4" id="KW-1185">Reference proteome</keyword>
<dbReference type="Pfam" id="PF19124">
    <property type="entry name" value="DUF5808"/>
    <property type="match status" value="1"/>
</dbReference>
<proteinExistence type="predicted"/>
<keyword evidence="1" id="KW-1133">Transmembrane helix</keyword>
<protein>
    <recommendedName>
        <fullName evidence="2">DUF5808 domain-containing protein</fullName>
    </recommendedName>
</protein>
<evidence type="ECO:0000259" key="2">
    <source>
        <dbReference type="Pfam" id="PF19124"/>
    </source>
</evidence>
<gene>
    <name evidence="3" type="ORF">EKL98_10290</name>
</gene>